<keyword evidence="1" id="KW-0175">Coiled coil</keyword>
<feature type="compositionally biased region" description="Basic and acidic residues" evidence="2">
    <location>
        <begin position="551"/>
        <end position="561"/>
    </location>
</feature>
<feature type="region of interest" description="Disordered" evidence="2">
    <location>
        <begin position="1898"/>
        <end position="1935"/>
    </location>
</feature>
<feature type="region of interest" description="Disordered" evidence="2">
    <location>
        <begin position="1829"/>
        <end position="1852"/>
    </location>
</feature>
<feature type="compositionally biased region" description="Polar residues" evidence="2">
    <location>
        <begin position="1302"/>
        <end position="1321"/>
    </location>
</feature>
<feature type="compositionally biased region" description="Polar residues" evidence="2">
    <location>
        <begin position="1898"/>
        <end position="1915"/>
    </location>
</feature>
<feature type="region of interest" description="Disordered" evidence="2">
    <location>
        <begin position="1013"/>
        <end position="1043"/>
    </location>
</feature>
<dbReference type="Proteomes" id="UP000009022">
    <property type="component" value="Unassembled WGS sequence"/>
</dbReference>
<feature type="compositionally biased region" description="Low complexity" evidence="2">
    <location>
        <begin position="638"/>
        <end position="662"/>
    </location>
</feature>
<dbReference type="PANTHER" id="PTHR37915">
    <property type="match status" value="1"/>
</dbReference>
<feature type="compositionally biased region" description="Basic and acidic residues" evidence="2">
    <location>
        <begin position="1205"/>
        <end position="1222"/>
    </location>
</feature>
<feature type="region of interest" description="Disordered" evidence="2">
    <location>
        <begin position="1183"/>
        <end position="1237"/>
    </location>
</feature>
<evidence type="ECO:0000313" key="4">
    <source>
        <dbReference type="Proteomes" id="UP000009022"/>
    </source>
</evidence>
<dbReference type="OrthoDB" id="10037468at2759"/>
<feature type="compositionally biased region" description="Low complexity" evidence="2">
    <location>
        <begin position="1556"/>
        <end position="1568"/>
    </location>
</feature>
<evidence type="ECO:0000313" key="3">
    <source>
        <dbReference type="EMBL" id="EDV26139.1"/>
    </source>
</evidence>
<protein>
    <submittedName>
        <fullName evidence="3">Uncharacterized protein</fullName>
    </submittedName>
</protein>
<dbReference type="KEGG" id="tad:TRIADDRAFT_55935"/>
<gene>
    <name evidence="3" type="ORF">TRIADDRAFT_55935</name>
</gene>
<dbReference type="RefSeq" id="XP_002112172.1">
    <property type="nucleotide sequence ID" value="XM_002112136.1"/>
</dbReference>
<feature type="coiled-coil region" evidence="1">
    <location>
        <begin position="706"/>
        <end position="733"/>
    </location>
</feature>
<feature type="region of interest" description="Disordered" evidence="2">
    <location>
        <begin position="335"/>
        <end position="354"/>
    </location>
</feature>
<accession>B3RTI3</accession>
<feature type="compositionally biased region" description="Low complexity" evidence="2">
    <location>
        <begin position="1189"/>
        <end position="1202"/>
    </location>
</feature>
<feature type="compositionally biased region" description="Basic and acidic residues" evidence="2">
    <location>
        <begin position="1829"/>
        <end position="1839"/>
    </location>
</feature>
<proteinExistence type="predicted"/>
<reference evidence="3 4" key="1">
    <citation type="journal article" date="2008" name="Nature">
        <title>The Trichoplax genome and the nature of placozoans.</title>
        <authorList>
            <person name="Srivastava M."/>
            <person name="Begovic E."/>
            <person name="Chapman J."/>
            <person name="Putnam N.H."/>
            <person name="Hellsten U."/>
            <person name="Kawashima T."/>
            <person name="Kuo A."/>
            <person name="Mitros T."/>
            <person name="Salamov A."/>
            <person name="Carpenter M.L."/>
            <person name="Signorovitch A.Y."/>
            <person name="Moreno M.A."/>
            <person name="Kamm K."/>
            <person name="Grimwood J."/>
            <person name="Schmutz J."/>
            <person name="Shapiro H."/>
            <person name="Grigoriev I.V."/>
            <person name="Buss L.W."/>
            <person name="Schierwater B."/>
            <person name="Dellaporta S.L."/>
            <person name="Rokhsar D.S."/>
        </authorList>
    </citation>
    <scope>NUCLEOTIDE SEQUENCE [LARGE SCALE GENOMIC DNA]</scope>
    <source>
        <strain evidence="3 4">Grell-BS-1999</strain>
    </source>
</reference>
<feature type="region of interest" description="Disordered" evidence="2">
    <location>
        <begin position="809"/>
        <end position="847"/>
    </location>
</feature>
<dbReference type="InParanoid" id="B3RTI3"/>
<feature type="coiled-coil region" evidence="1">
    <location>
        <begin position="281"/>
        <end position="315"/>
    </location>
</feature>
<dbReference type="PANTHER" id="PTHR37915:SF3">
    <property type="match status" value="1"/>
</dbReference>
<feature type="compositionally biased region" description="Acidic residues" evidence="2">
    <location>
        <begin position="671"/>
        <end position="692"/>
    </location>
</feature>
<feature type="region of interest" description="Disordered" evidence="2">
    <location>
        <begin position="546"/>
        <end position="692"/>
    </location>
</feature>
<feature type="compositionally biased region" description="Polar residues" evidence="2">
    <location>
        <begin position="335"/>
        <end position="349"/>
    </location>
</feature>
<dbReference type="STRING" id="10228.B3RTI3"/>
<feature type="compositionally biased region" description="Basic residues" evidence="2">
    <location>
        <begin position="626"/>
        <end position="637"/>
    </location>
</feature>
<keyword evidence="4" id="KW-1185">Reference proteome</keyword>
<dbReference type="EMBL" id="DS985244">
    <property type="protein sequence ID" value="EDV26139.1"/>
    <property type="molecule type" value="Genomic_DNA"/>
</dbReference>
<sequence>MLYINFRAYEKMIDLLSSGFTSTLREGNSTKNKYQARADGHSQNVLATVAKARTLRKVEETKEELTRITQRINSTLASYEIENAENNRILKDSNNNNMEFVKDPEELLILLSDSVKKKRYQQQVTVFVVGFERACDDRIKLLHQINEFFQEHSTIPILQDGQDSPRPDIDLEEVSTRIADALTSANAAAERLLTINHDMINHLAIQNTKESKRSKKKLEKSLAQTRDDLISLTTRLDDTQIKVQEKEKKIKELTLVTDAKDKEIKKLTIMNDTLKRDATAVDDLREQNEVKTMALQKARQQIEDMKAASKAEEAAEKFLEKRRLKVRLSSQASMDGISTQMTSPNQDRQTTIRDRQILIDEVKEKTKKDLETKHQRTIEELKKEYSQELKKVQDEHSKKLHESIATQAPSPEKHSTPRKDSEPERTRRWITPSPEMDARSESPSMNDPNRLSPEPSSHRRRKSSFNRKNSAASSTTRSRKLSRTKSMAKITKSTVKKIKDGDGGSGSVADSRRSSLATGIVIDTNIDPKSRGSQADTGSVVELAHKLKGIGNKESKGKEETGQQEQAQVGDTGDKKNVSEEKSVEAKELPQINRRQSQLESILSDLLQNKDKSKKKGGKGPDGSLKGKKSKKNRRNNSKSQNSSSNSSSPNTSPTPSQPRSNFFRRATSESDLDLVSEIDEEEAEWDDINPEELPEKFKEYRTMSVSKRKDALKKMEAMKQRYQKQIVALKAQNLNDRTKYGKEKHDLEEKLKKSVEMLSKADQLAGNEVQKLEERLQLREKWRATVSDMLYENNPGSTNIDDIINQGSSILSPEHSSRATPHRSAGSNATASDLPSIPPGSARSPLVGKQEVTVKGAGEFPKVESLVALQQEKATEAIISNQTGFATQMAGIQPIASMSTFVPGINATNFQTAGNGNANSMTKQALEYFQFPKPSGELQDDTVAKYSTYSAKDIESIPADVQLTASQILREALRQIPSNVPNETAVKLVSQMTSIPVEVAVQILAQNSSVLQSRPPSIPQQAEAQKNTSQTQNSQVIHTSDLPNHAMKISNRFGQLTMADRGIIGDARTQLAAPSQSNDPDKINQINNMTLTGDNSKLLENIGRIRAFELNQSVGGNASALGQATNSQQAKQNVALRDVNLQFARYIEGMSNKYAHAQASNQGQASTDVFPDDYPRNIDVAQLSRELPPLQRSPRKPSSSSSHRRFDSNSRRSPQEHRRAATADSPGRYGTNNRMNQILVDPTTGLPLETPYGGILDRSNMPYDGAADKLRKNDPGRPSSVQKNRVASAGKPVTAVAFDSSAGQGSLPSRASGTEDSTTGKPLETFSIGEFNLPEYKLPSYEHYVPQYTEIDYNVSTNLNLDNKTYSGITSVPTRQISPLLSEHPAVDELLKSYQFVIKFKDSLSGYLNDQDFYSAAQSLRDIQPVQFSKDERIGEQVTVIRCHVELVLSQIQQIIVDNLVSTLSTLKQKAMEPPILVPQIPEKADESELRELAEKLQNELLNQFDLRQKELNASSTTISEMQRVITQLKAEIRNSELPPRAITPKEARAIIGNRKSSTLSLSPRTSPSDHKEAPTTSASPIMFTRKDAERNAKSLKRALNIGSLSENAYKESMKGMDNYTSLPGKLLACLVNKYTHHCQMKNLEGTLRRKKELDDNTLFLLSKMEKFQSKRASKWSEKIEIMTSQRLQLAELLTSTFDSIEQNNSIFLIKPAFTYKSKLKRFVAEKISDNIAKTNYETDPPVAIMGARSLPGGSRNAVANMPFVTSQLNIPVDSQNASTLTSKSGTWQASSSLVTSDDLSTVVSSVPKLLEMDIKRSTYDTIGVKEEISEQRNENGQRRSNLAKSPAAPLIHGYHLNRSQVLPAVGMEKSAQNNTRDIVDSLPTIIKNRPSITSSINERISTGTTTASQSIDYTMTEESSEEEEDNELIHSAT</sequence>
<feature type="compositionally biased region" description="Basic and acidic residues" evidence="2">
    <location>
        <begin position="1267"/>
        <end position="1276"/>
    </location>
</feature>
<feature type="region of interest" description="Disordered" evidence="2">
    <location>
        <begin position="1253"/>
        <end position="1325"/>
    </location>
</feature>
<feature type="region of interest" description="Disordered" evidence="2">
    <location>
        <begin position="389"/>
        <end position="513"/>
    </location>
</feature>
<feature type="compositionally biased region" description="Basic and acidic residues" evidence="2">
    <location>
        <begin position="389"/>
        <end position="402"/>
    </location>
</feature>
<feature type="compositionally biased region" description="Basic and acidic residues" evidence="2">
    <location>
        <begin position="572"/>
        <end position="588"/>
    </location>
</feature>
<feature type="compositionally biased region" description="Basic and acidic residues" evidence="2">
    <location>
        <begin position="411"/>
        <end position="427"/>
    </location>
</feature>
<feature type="coiled-coil region" evidence="1">
    <location>
        <begin position="215"/>
        <end position="256"/>
    </location>
</feature>
<name>B3RTI3_TRIAD</name>
<feature type="region of interest" description="Disordered" evidence="2">
    <location>
        <begin position="1546"/>
        <end position="1580"/>
    </location>
</feature>
<dbReference type="eggNOG" id="ENOG502QWHN">
    <property type="taxonomic scope" value="Eukaryota"/>
</dbReference>
<dbReference type="GeneID" id="6753385"/>
<feature type="compositionally biased region" description="Low complexity" evidence="2">
    <location>
        <begin position="466"/>
        <end position="476"/>
    </location>
</feature>
<dbReference type="CTD" id="6753385"/>
<evidence type="ECO:0000256" key="2">
    <source>
        <dbReference type="SAM" id="MobiDB-lite"/>
    </source>
</evidence>
<dbReference type="HOGENOM" id="CLU_235112_0_0_1"/>
<organism evidence="3 4">
    <name type="scientific">Trichoplax adhaerens</name>
    <name type="common">Trichoplax reptans</name>
    <dbReference type="NCBI Taxonomy" id="10228"/>
    <lineage>
        <taxon>Eukaryota</taxon>
        <taxon>Metazoa</taxon>
        <taxon>Placozoa</taxon>
        <taxon>Uniplacotomia</taxon>
        <taxon>Trichoplacea</taxon>
        <taxon>Trichoplacidae</taxon>
        <taxon>Trichoplax</taxon>
    </lineage>
</organism>
<evidence type="ECO:0000256" key="1">
    <source>
        <dbReference type="SAM" id="Coils"/>
    </source>
</evidence>